<proteinExistence type="predicted"/>
<dbReference type="Proteomes" id="UP000070544">
    <property type="component" value="Unassembled WGS sequence"/>
</dbReference>
<dbReference type="AlphaFoldDB" id="A0A139AF28"/>
<name>A0A139AF28_GONPJ</name>
<accession>A0A139AF28</accession>
<evidence type="ECO:0000256" key="1">
    <source>
        <dbReference type="SAM" id="Phobius"/>
    </source>
</evidence>
<keyword evidence="3" id="KW-1185">Reference proteome</keyword>
<keyword evidence="1" id="KW-0472">Membrane</keyword>
<keyword evidence="1" id="KW-0812">Transmembrane</keyword>
<reference evidence="2 3" key="1">
    <citation type="journal article" date="2015" name="Genome Biol. Evol.">
        <title>Phylogenomic analyses indicate that early fungi evolved digesting cell walls of algal ancestors of land plants.</title>
        <authorList>
            <person name="Chang Y."/>
            <person name="Wang S."/>
            <person name="Sekimoto S."/>
            <person name="Aerts A.L."/>
            <person name="Choi C."/>
            <person name="Clum A."/>
            <person name="LaButti K.M."/>
            <person name="Lindquist E.A."/>
            <person name="Yee Ngan C."/>
            <person name="Ohm R.A."/>
            <person name="Salamov A.A."/>
            <person name="Grigoriev I.V."/>
            <person name="Spatafora J.W."/>
            <person name="Berbee M.L."/>
        </authorList>
    </citation>
    <scope>NUCLEOTIDE SEQUENCE [LARGE SCALE GENOMIC DNA]</scope>
    <source>
        <strain evidence="2 3">JEL478</strain>
    </source>
</reference>
<keyword evidence="1" id="KW-1133">Transmembrane helix</keyword>
<evidence type="ECO:0000313" key="2">
    <source>
        <dbReference type="EMBL" id="KXS15035.1"/>
    </source>
</evidence>
<organism evidence="2 3">
    <name type="scientific">Gonapodya prolifera (strain JEL478)</name>
    <name type="common">Monoblepharis prolifera</name>
    <dbReference type="NCBI Taxonomy" id="1344416"/>
    <lineage>
        <taxon>Eukaryota</taxon>
        <taxon>Fungi</taxon>
        <taxon>Fungi incertae sedis</taxon>
        <taxon>Chytridiomycota</taxon>
        <taxon>Chytridiomycota incertae sedis</taxon>
        <taxon>Monoblepharidomycetes</taxon>
        <taxon>Monoblepharidales</taxon>
        <taxon>Gonapodyaceae</taxon>
        <taxon>Gonapodya</taxon>
    </lineage>
</organism>
<feature type="transmembrane region" description="Helical" evidence="1">
    <location>
        <begin position="26"/>
        <end position="44"/>
    </location>
</feature>
<sequence length="220" mass="23293">MGEKRCGKAHLLIQIQAAATQRKSQIVISFIVCSYLFLLAPPALPLSPSFCFANVQTGNAHPCSSTHVIRQLHDHTTFILAPRSPHVTSHTQRSQVVEIQAVLPSPIPEALPQMPRSAAPPTPKEPCPCICACACTCPNPATNPIPPTVSCVIRDRLWSTDTVGRAGCAIAPDDDAVAVDGPENEEETCGGGGGAEEVVRRMGALVVVVREGMLAGEMTE</sequence>
<dbReference type="EMBL" id="KQ965765">
    <property type="protein sequence ID" value="KXS15035.1"/>
    <property type="molecule type" value="Genomic_DNA"/>
</dbReference>
<protein>
    <submittedName>
        <fullName evidence="2">Uncharacterized protein</fullName>
    </submittedName>
</protein>
<gene>
    <name evidence="2" type="ORF">M427DRAFT_333986</name>
</gene>
<evidence type="ECO:0000313" key="3">
    <source>
        <dbReference type="Proteomes" id="UP000070544"/>
    </source>
</evidence>